<dbReference type="AlphaFoldDB" id="A0A0N4U3Z5"/>
<keyword evidence="1" id="KW-1133">Transmembrane helix</keyword>
<gene>
    <name evidence="2" type="ORF">DME_LOCUS5830</name>
</gene>
<proteinExistence type="predicted"/>
<name>A0A0N4U3Z5_DRAME</name>
<evidence type="ECO:0000313" key="3">
    <source>
        <dbReference type="Proteomes" id="UP000038040"/>
    </source>
</evidence>
<dbReference type="Proteomes" id="UP000038040">
    <property type="component" value="Unplaced"/>
</dbReference>
<evidence type="ECO:0000313" key="5">
    <source>
        <dbReference type="WBParaSite" id="DME_0000147001-mRNA-1"/>
    </source>
</evidence>
<dbReference type="WBParaSite" id="DME_0000147001-mRNA-1">
    <property type="protein sequence ID" value="DME_0000147001-mRNA-1"/>
    <property type="gene ID" value="DME_0000147001"/>
</dbReference>
<keyword evidence="1" id="KW-0472">Membrane</keyword>
<evidence type="ECO:0000313" key="2">
    <source>
        <dbReference type="EMBL" id="VDN55857.1"/>
    </source>
</evidence>
<accession>A0A0N4U3Z5</accession>
<feature type="transmembrane region" description="Helical" evidence="1">
    <location>
        <begin position="6"/>
        <end position="28"/>
    </location>
</feature>
<keyword evidence="4" id="KW-1185">Reference proteome</keyword>
<reference evidence="2 4" key="2">
    <citation type="submission" date="2018-11" db="EMBL/GenBank/DDBJ databases">
        <authorList>
            <consortium name="Pathogen Informatics"/>
        </authorList>
    </citation>
    <scope>NUCLEOTIDE SEQUENCE [LARGE SCALE GENOMIC DNA]</scope>
</reference>
<dbReference type="Proteomes" id="UP000274756">
    <property type="component" value="Unassembled WGS sequence"/>
</dbReference>
<sequence length="65" mass="7591">MHWRLITLGVCVFCLAIIIIKICSILYLPCIQLCYISKDKTFLSNLILEDRPKDDRKGLQHSNNR</sequence>
<evidence type="ECO:0000256" key="1">
    <source>
        <dbReference type="SAM" id="Phobius"/>
    </source>
</evidence>
<protein>
    <submittedName>
        <fullName evidence="5">Ovule protein</fullName>
    </submittedName>
</protein>
<reference evidence="5" key="1">
    <citation type="submission" date="2017-02" db="UniProtKB">
        <authorList>
            <consortium name="WormBaseParasite"/>
        </authorList>
    </citation>
    <scope>IDENTIFICATION</scope>
</reference>
<organism evidence="3 5">
    <name type="scientific">Dracunculus medinensis</name>
    <name type="common">Guinea worm</name>
    <dbReference type="NCBI Taxonomy" id="318479"/>
    <lineage>
        <taxon>Eukaryota</taxon>
        <taxon>Metazoa</taxon>
        <taxon>Ecdysozoa</taxon>
        <taxon>Nematoda</taxon>
        <taxon>Chromadorea</taxon>
        <taxon>Rhabditida</taxon>
        <taxon>Spirurina</taxon>
        <taxon>Dracunculoidea</taxon>
        <taxon>Dracunculidae</taxon>
        <taxon>Dracunculus</taxon>
    </lineage>
</organism>
<keyword evidence="1" id="KW-0812">Transmembrane</keyword>
<dbReference type="EMBL" id="UYYG01001153">
    <property type="protein sequence ID" value="VDN55857.1"/>
    <property type="molecule type" value="Genomic_DNA"/>
</dbReference>
<evidence type="ECO:0000313" key="4">
    <source>
        <dbReference type="Proteomes" id="UP000274756"/>
    </source>
</evidence>